<accession>A0ABT6F7A7</accession>
<reference evidence="3 4" key="1">
    <citation type="submission" date="2023-03" db="EMBL/GenBank/DDBJ databases">
        <title>Paludisphaera mucosa sp. nov. a novel planctomycete from northern fen.</title>
        <authorList>
            <person name="Ivanova A."/>
        </authorList>
    </citation>
    <scope>NUCLEOTIDE SEQUENCE [LARGE SCALE GENOMIC DNA]</scope>
    <source>
        <strain evidence="3 4">Pla2</strain>
    </source>
</reference>
<gene>
    <name evidence="3" type="ORF">PZE19_05965</name>
</gene>
<dbReference type="EMBL" id="JARRAG010000001">
    <property type="protein sequence ID" value="MDG3003304.1"/>
    <property type="molecule type" value="Genomic_DNA"/>
</dbReference>
<dbReference type="NCBIfam" id="TIGR02595">
    <property type="entry name" value="PEP_CTERM"/>
    <property type="match status" value="1"/>
</dbReference>
<dbReference type="InterPro" id="IPR013424">
    <property type="entry name" value="Ice-binding_C"/>
</dbReference>
<proteinExistence type="predicted"/>
<dbReference type="Pfam" id="PF07589">
    <property type="entry name" value="PEP-CTERM"/>
    <property type="match status" value="1"/>
</dbReference>
<feature type="chain" id="PRO_5046193517" evidence="1">
    <location>
        <begin position="26"/>
        <end position="222"/>
    </location>
</feature>
<protein>
    <submittedName>
        <fullName evidence="3">PEP-CTERM sorting domain-containing protein</fullName>
    </submittedName>
</protein>
<evidence type="ECO:0000313" key="4">
    <source>
        <dbReference type="Proteomes" id="UP001216907"/>
    </source>
</evidence>
<dbReference type="RefSeq" id="WP_277859657.1">
    <property type="nucleotide sequence ID" value="NZ_JARRAG010000001.1"/>
</dbReference>
<keyword evidence="4" id="KW-1185">Reference proteome</keyword>
<organism evidence="3 4">
    <name type="scientific">Paludisphaera mucosa</name>
    <dbReference type="NCBI Taxonomy" id="3030827"/>
    <lineage>
        <taxon>Bacteria</taxon>
        <taxon>Pseudomonadati</taxon>
        <taxon>Planctomycetota</taxon>
        <taxon>Planctomycetia</taxon>
        <taxon>Isosphaerales</taxon>
        <taxon>Isosphaeraceae</taxon>
        <taxon>Paludisphaera</taxon>
    </lineage>
</organism>
<evidence type="ECO:0000259" key="2">
    <source>
        <dbReference type="Pfam" id="PF07589"/>
    </source>
</evidence>
<feature type="domain" description="Ice-binding protein C-terminal" evidence="2">
    <location>
        <begin position="194"/>
        <end position="217"/>
    </location>
</feature>
<dbReference type="Proteomes" id="UP001216907">
    <property type="component" value="Unassembled WGS sequence"/>
</dbReference>
<keyword evidence="1" id="KW-0732">Signal</keyword>
<comment type="caution">
    <text evidence="3">The sequence shown here is derived from an EMBL/GenBank/DDBJ whole genome shotgun (WGS) entry which is preliminary data.</text>
</comment>
<name>A0ABT6F7A7_9BACT</name>
<evidence type="ECO:0000313" key="3">
    <source>
        <dbReference type="EMBL" id="MDG3003304.1"/>
    </source>
</evidence>
<sequence length="222" mass="23571">MNRFCKIAAIALGLMLAFQPLGAKAETIIVDWSRSGSFYDGGRSENLFDNYEVGSGIGAKNWFVFDLSGLSGRIVSATFRVASGEILGGGNYQVYDVQTPVADLVQTYGQWNPNQAIYDELATGTAYGSIDLDWFTNGHTDVDIALSAGAVADMNDANGLWALSGAFTGHYAMNYTRDAANHRQLILEVSSATAVPEPTSLAMLGAGIVAVGVATRRARLTA</sequence>
<evidence type="ECO:0000256" key="1">
    <source>
        <dbReference type="SAM" id="SignalP"/>
    </source>
</evidence>
<feature type="signal peptide" evidence="1">
    <location>
        <begin position="1"/>
        <end position="25"/>
    </location>
</feature>